<sequence>SINHDVDVYPLPVPDFTPTSVCLEDDSEFNDLSTVSNDHTSNNIVQWNWDFGDGSTSTQPNPINGYAADGTYSAILEVITNHGCREEITKTVTVHPLPVVSFTGVDLEGCSPVCP</sequence>
<dbReference type="AlphaFoldDB" id="A0A2I0QYM2"/>
<dbReference type="CDD" id="cd00146">
    <property type="entry name" value="PKD"/>
    <property type="match status" value="1"/>
</dbReference>
<dbReference type="InterPro" id="IPR000601">
    <property type="entry name" value="PKD_dom"/>
</dbReference>
<comment type="caution">
    <text evidence="2">The sequence shown here is derived from an EMBL/GenBank/DDBJ whole genome shotgun (WGS) entry which is preliminary data.</text>
</comment>
<dbReference type="EMBL" id="PJNI01000082">
    <property type="protein sequence ID" value="PKR79418.1"/>
    <property type="molecule type" value="Genomic_DNA"/>
</dbReference>
<evidence type="ECO:0000259" key="1">
    <source>
        <dbReference type="PROSITE" id="PS50093"/>
    </source>
</evidence>
<dbReference type="PROSITE" id="PS50093">
    <property type="entry name" value="PKD"/>
    <property type="match status" value="1"/>
</dbReference>
<reference evidence="2 3" key="1">
    <citation type="submission" date="2017-12" db="EMBL/GenBank/DDBJ databases">
        <title>The draft genome sequence of Brumimicrobium saltpan LHR20.</title>
        <authorList>
            <person name="Do Z.-J."/>
            <person name="Luo H.-R."/>
        </authorList>
    </citation>
    <scope>NUCLEOTIDE SEQUENCE [LARGE SCALE GENOMIC DNA]</scope>
    <source>
        <strain evidence="2 3">LHR20</strain>
    </source>
</reference>
<accession>A0A2I0QYM2</accession>
<proteinExistence type="predicted"/>
<dbReference type="InterPro" id="IPR022409">
    <property type="entry name" value="PKD/Chitinase_dom"/>
</dbReference>
<organism evidence="2 3">
    <name type="scientific">Brumimicrobium salinarum</name>
    <dbReference type="NCBI Taxonomy" id="2058658"/>
    <lineage>
        <taxon>Bacteria</taxon>
        <taxon>Pseudomonadati</taxon>
        <taxon>Bacteroidota</taxon>
        <taxon>Flavobacteriia</taxon>
        <taxon>Flavobacteriales</taxon>
        <taxon>Crocinitomicaceae</taxon>
        <taxon>Brumimicrobium</taxon>
    </lineage>
</organism>
<evidence type="ECO:0000313" key="2">
    <source>
        <dbReference type="EMBL" id="PKR79418.1"/>
    </source>
</evidence>
<feature type="domain" description="PKD" evidence="1">
    <location>
        <begin position="34"/>
        <end position="94"/>
    </location>
</feature>
<evidence type="ECO:0000313" key="3">
    <source>
        <dbReference type="Proteomes" id="UP000236654"/>
    </source>
</evidence>
<dbReference type="SUPFAM" id="SSF49299">
    <property type="entry name" value="PKD domain"/>
    <property type="match status" value="1"/>
</dbReference>
<dbReference type="InterPro" id="IPR035986">
    <property type="entry name" value="PKD_dom_sf"/>
</dbReference>
<feature type="non-terminal residue" evidence="2">
    <location>
        <position position="115"/>
    </location>
</feature>
<dbReference type="SMART" id="SM00089">
    <property type="entry name" value="PKD"/>
    <property type="match status" value="1"/>
</dbReference>
<protein>
    <recommendedName>
        <fullName evidence="1">PKD domain-containing protein</fullName>
    </recommendedName>
</protein>
<dbReference type="RefSeq" id="WP_119782979.1">
    <property type="nucleotide sequence ID" value="NZ_PJNI01000082.1"/>
</dbReference>
<dbReference type="Gene3D" id="2.60.40.10">
    <property type="entry name" value="Immunoglobulins"/>
    <property type="match status" value="1"/>
</dbReference>
<feature type="non-terminal residue" evidence="2">
    <location>
        <position position="1"/>
    </location>
</feature>
<dbReference type="InterPro" id="IPR013783">
    <property type="entry name" value="Ig-like_fold"/>
</dbReference>
<dbReference type="Pfam" id="PF18911">
    <property type="entry name" value="PKD_4"/>
    <property type="match status" value="1"/>
</dbReference>
<keyword evidence="3" id="KW-1185">Reference proteome</keyword>
<dbReference type="Proteomes" id="UP000236654">
    <property type="component" value="Unassembled WGS sequence"/>
</dbReference>
<gene>
    <name evidence="2" type="ORF">CW751_15240</name>
</gene>
<name>A0A2I0QYM2_9FLAO</name>
<dbReference type="OrthoDB" id="8913664at2"/>